<feature type="region of interest" description="Disordered" evidence="1">
    <location>
        <begin position="1"/>
        <end position="48"/>
    </location>
</feature>
<feature type="transmembrane region" description="Helical" evidence="2">
    <location>
        <begin position="52"/>
        <end position="70"/>
    </location>
</feature>
<organism evidence="3 4">
    <name type="scientific">Pseudoroseomonas cervicalis ATCC 49957</name>
    <dbReference type="NCBI Taxonomy" id="525371"/>
    <lineage>
        <taxon>Bacteria</taxon>
        <taxon>Pseudomonadati</taxon>
        <taxon>Pseudomonadota</taxon>
        <taxon>Alphaproteobacteria</taxon>
        <taxon>Acetobacterales</taxon>
        <taxon>Roseomonadaceae</taxon>
        <taxon>Roseomonas</taxon>
    </lineage>
</organism>
<evidence type="ECO:0000313" key="4">
    <source>
        <dbReference type="Proteomes" id="UP000005324"/>
    </source>
</evidence>
<keyword evidence="2" id="KW-0472">Membrane</keyword>
<dbReference type="Proteomes" id="UP000005324">
    <property type="component" value="Unassembled WGS sequence"/>
</dbReference>
<evidence type="ECO:0000256" key="1">
    <source>
        <dbReference type="SAM" id="MobiDB-lite"/>
    </source>
</evidence>
<comment type="caution">
    <text evidence="3">The sequence shown here is derived from an EMBL/GenBank/DDBJ whole genome shotgun (WGS) entry which is preliminary data.</text>
</comment>
<keyword evidence="4" id="KW-1185">Reference proteome</keyword>
<gene>
    <name evidence="3" type="ORF">HMPREF0731_2990</name>
</gene>
<keyword evidence="2" id="KW-1133">Transmembrane helix</keyword>
<dbReference type="HOGENOM" id="CLU_2719789_0_0_5"/>
<feature type="compositionally biased region" description="Basic and acidic residues" evidence="1">
    <location>
        <begin position="27"/>
        <end position="48"/>
    </location>
</feature>
<sequence>MAETRDRPTSRPDPALPPPDAAPPAEAEWHKPQRPAFHPEEGGSDRSDWGSLAKAVLLGLAAIAILAWLLSR</sequence>
<accession>D5RPH9</accession>
<keyword evidence="2" id="KW-0812">Transmembrane</keyword>
<reference evidence="3 4" key="1">
    <citation type="submission" date="2010-04" db="EMBL/GenBank/DDBJ databases">
        <authorList>
            <person name="Qin X."/>
            <person name="Bachman B."/>
            <person name="Battles P."/>
            <person name="Bell A."/>
            <person name="Bess C."/>
            <person name="Bickham C."/>
            <person name="Chaboub L."/>
            <person name="Chen D."/>
            <person name="Coyle M."/>
            <person name="Deiros D.R."/>
            <person name="Dinh H."/>
            <person name="Forbes L."/>
            <person name="Fowler G."/>
            <person name="Francisco L."/>
            <person name="Fu Q."/>
            <person name="Gubbala S."/>
            <person name="Hale W."/>
            <person name="Han Y."/>
            <person name="Hemphill L."/>
            <person name="Highlander S.K."/>
            <person name="Hirani K."/>
            <person name="Hogues M."/>
            <person name="Jackson L."/>
            <person name="Jakkamsetti A."/>
            <person name="Javaid M."/>
            <person name="Jiang H."/>
            <person name="Korchina V."/>
            <person name="Kovar C."/>
            <person name="Lara F."/>
            <person name="Lee S."/>
            <person name="Mata R."/>
            <person name="Mathew T."/>
            <person name="Moen C."/>
            <person name="Morales K."/>
            <person name="Munidasa M."/>
            <person name="Nazareth L."/>
            <person name="Ngo R."/>
            <person name="Nguyen L."/>
            <person name="Okwuonu G."/>
            <person name="Ongeri F."/>
            <person name="Patil S."/>
            <person name="Petrosino J."/>
            <person name="Pham C."/>
            <person name="Pham P."/>
            <person name="Pu L.-L."/>
            <person name="Puazo M."/>
            <person name="Raj R."/>
            <person name="Reid J."/>
            <person name="Rouhana J."/>
            <person name="Saada N."/>
            <person name="Shang Y."/>
            <person name="Simmons D."/>
            <person name="Thornton R."/>
            <person name="Warren J."/>
            <person name="Weissenberger G."/>
            <person name="Zhang J."/>
            <person name="Zhang L."/>
            <person name="Zhou C."/>
            <person name="Zhu D."/>
            <person name="Muzny D."/>
            <person name="Worley K."/>
            <person name="Gibbs R."/>
        </authorList>
    </citation>
    <scope>NUCLEOTIDE SEQUENCE [LARGE SCALE GENOMIC DNA]</scope>
    <source>
        <strain evidence="3 4">ATCC 49957</strain>
    </source>
</reference>
<protein>
    <submittedName>
        <fullName evidence="3">Uncharacterized protein</fullName>
    </submittedName>
</protein>
<dbReference type="EMBL" id="ADVL01000633">
    <property type="protein sequence ID" value="EFH10774.1"/>
    <property type="molecule type" value="Genomic_DNA"/>
</dbReference>
<dbReference type="RefSeq" id="WP_007002021.1">
    <property type="nucleotide sequence ID" value="NZ_GG770777.1"/>
</dbReference>
<feature type="compositionally biased region" description="Basic and acidic residues" evidence="1">
    <location>
        <begin position="1"/>
        <end position="10"/>
    </location>
</feature>
<evidence type="ECO:0000256" key="2">
    <source>
        <dbReference type="SAM" id="Phobius"/>
    </source>
</evidence>
<proteinExistence type="predicted"/>
<evidence type="ECO:0000313" key="3">
    <source>
        <dbReference type="EMBL" id="EFH10774.1"/>
    </source>
</evidence>
<dbReference type="AlphaFoldDB" id="D5RPH9"/>
<name>D5RPH9_9PROT</name>